<dbReference type="EMBL" id="QPFP01000029">
    <property type="protein sequence ID" value="TEB29122.1"/>
    <property type="molecule type" value="Genomic_DNA"/>
</dbReference>
<organism evidence="1 2">
    <name type="scientific">Coprinellus micaceus</name>
    <name type="common">Glistening ink-cap mushroom</name>
    <name type="synonym">Coprinus micaceus</name>
    <dbReference type="NCBI Taxonomy" id="71717"/>
    <lineage>
        <taxon>Eukaryota</taxon>
        <taxon>Fungi</taxon>
        <taxon>Dikarya</taxon>
        <taxon>Basidiomycota</taxon>
        <taxon>Agaricomycotina</taxon>
        <taxon>Agaricomycetes</taxon>
        <taxon>Agaricomycetidae</taxon>
        <taxon>Agaricales</taxon>
        <taxon>Agaricineae</taxon>
        <taxon>Psathyrellaceae</taxon>
        <taxon>Coprinellus</taxon>
    </lineage>
</organism>
<evidence type="ECO:0000313" key="2">
    <source>
        <dbReference type="Proteomes" id="UP000298030"/>
    </source>
</evidence>
<proteinExistence type="predicted"/>
<protein>
    <submittedName>
        <fullName evidence="1">Uncharacterized protein</fullName>
    </submittedName>
</protein>
<dbReference type="STRING" id="71717.A0A4Y7T698"/>
<keyword evidence="2" id="KW-1185">Reference proteome</keyword>
<sequence>MSSSTMNPFALGGWQAPGEQATSALTFRILHPSGEAGEVKGPVDILNCVVVDPHDCRYLTIGTSIPTRGMTIDPVTSIQDTKGSIVARVEWPSSDSRYPFVQSDGDIKVPRQASNVFLQATVNPTMRSISIEGRHYTWVQDAQKFKLYSGGNGFQAAELLVTVTTQYTGSLSLSVSGAALEEGTLLLSILALVIVLPARR</sequence>
<dbReference type="OrthoDB" id="3058275at2759"/>
<dbReference type="Proteomes" id="UP000298030">
    <property type="component" value="Unassembled WGS sequence"/>
</dbReference>
<comment type="caution">
    <text evidence="1">The sequence shown here is derived from an EMBL/GenBank/DDBJ whole genome shotgun (WGS) entry which is preliminary data.</text>
</comment>
<gene>
    <name evidence="1" type="ORF">FA13DRAFT_691082</name>
</gene>
<accession>A0A4Y7T698</accession>
<reference evidence="1 2" key="1">
    <citation type="journal article" date="2019" name="Nat. Ecol. Evol.">
        <title>Megaphylogeny resolves global patterns of mushroom evolution.</title>
        <authorList>
            <person name="Varga T."/>
            <person name="Krizsan K."/>
            <person name="Foldi C."/>
            <person name="Dima B."/>
            <person name="Sanchez-Garcia M."/>
            <person name="Sanchez-Ramirez S."/>
            <person name="Szollosi G.J."/>
            <person name="Szarkandi J.G."/>
            <person name="Papp V."/>
            <person name="Albert L."/>
            <person name="Andreopoulos W."/>
            <person name="Angelini C."/>
            <person name="Antonin V."/>
            <person name="Barry K.W."/>
            <person name="Bougher N.L."/>
            <person name="Buchanan P."/>
            <person name="Buyck B."/>
            <person name="Bense V."/>
            <person name="Catcheside P."/>
            <person name="Chovatia M."/>
            <person name="Cooper J."/>
            <person name="Damon W."/>
            <person name="Desjardin D."/>
            <person name="Finy P."/>
            <person name="Geml J."/>
            <person name="Haridas S."/>
            <person name="Hughes K."/>
            <person name="Justo A."/>
            <person name="Karasinski D."/>
            <person name="Kautmanova I."/>
            <person name="Kiss B."/>
            <person name="Kocsube S."/>
            <person name="Kotiranta H."/>
            <person name="LaButti K.M."/>
            <person name="Lechner B.E."/>
            <person name="Liimatainen K."/>
            <person name="Lipzen A."/>
            <person name="Lukacs Z."/>
            <person name="Mihaltcheva S."/>
            <person name="Morgado L.N."/>
            <person name="Niskanen T."/>
            <person name="Noordeloos M.E."/>
            <person name="Ohm R.A."/>
            <person name="Ortiz-Santana B."/>
            <person name="Ovrebo C."/>
            <person name="Racz N."/>
            <person name="Riley R."/>
            <person name="Savchenko A."/>
            <person name="Shiryaev A."/>
            <person name="Soop K."/>
            <person name="Spirin V."/>
            <person name="Szebenyi C."/>
            <person name="Tomsovsky M."/>
            <person name="Tulloss R.E."/>
            <person name="Uehling J."/>
            <person name="Grigoriev I.V."/>
            <person name="Vagvolgyi C."/>
            <person name="Papp T."/>
            <person name="Martin F.M."/>
            <person name="Miettinen O."/>
            <person name="Hibbett D.S."/>
            <person name="Nagy L.G."/>
        </authorList>
    </citation>
    <scope>NUCLEOTIDE SEQUENCE [LARGE SCALE GENOMIC DNA]</scope>
    <source>
        <strain evidence="1 2">FP101781</strain>
    </source>
</reference>
<name>A0A4Y7T698_COPMI</name>
<dbReference type="AlphaFoldDB" id="A0A4Y7T698"/>
<evidence type="ECO:0000313" key="1">
    <source>
        <dbReference type="EMBL" id="TEB29122.1"/>
    </source>
</evidence>